<dbReference type="EMBL" id="RBXO01000001">
    <property type="protein sequence ID" value="RKT56627.1"/>
    <property type="molecule type" value="Genomic_DNA"/>
</dbReference>
<organism evidence="1 2">
    <name type="scientific">Saccharothrix australiensis</name>
    <dbReference type="NCBI Taxonomy" id="2072"/>
    <lineage>
        <taxon>Bacteria</taxon>
        <taxon>Bacillati</taxon>
        <taxon>Actinomycetota</taxon>
        <taxon>Actinomycetes</taxon>
        <taxon>Pseudonocardiales</taxon>
        <taxon>Pseudonocardiaceae</taxon>
        <taxon>Saccharothrix</taxon>
    </lineage>
</organism>
<sequence>MRSLGPRMEVAVAMTILGVGAAVVAAMHLTWPEPELPAMAYAVSNGEAGVADLQPFGIDDVSGGPVELAPGSEGSRLVRLSNPNSVDIVVLTLQAVPGQPLDAAHNRVPGCPAGVLTVVPMAEPVTIPPSGAVEVEMVVQIAHDVPDACQDSVFPLTYSGRAARAV</sequence>
<comment type="caution">
    <text evidence="1">The sequence shown here is derived from an EMBL/GenBank/DDBJ whole genome shotgun (WGS) entry which is preliminary data.</text>
</comment>
<gene>
    <name evidence="1" type="ORF">C8E97_5335</name>
</gene>
<reference evidence="1 2" key="1">
    <citation type="submission" date="2018-10" db="EMBL/GenBank/DDBJ databases">
        <title>Sequencing the genomes of 1000 actinobacteria strains.</title>
        <authorList>
            <person name="Klenk H.-P."/>
        </authorList>
    </citation>
    <scope>NUCLEOTIDE SEQUENCE [LARGE SCALE GENOMIC DNA]</scope>
    <source>
        <strain evidence="1 2">DSM 43800</strain>
    </source>
</reference>
<dbReference type="Proteomes" id="UP000282084">
    <property type="component" value="Unassembled WGS sequence"/>
</dbReference>
<dbReference type="OrthoDB" id="4864610at2"/>
<evidence type="ECO:0000313" key="2">
    <source>
        <dbReference type="Proteomes" id="UP000282084"/>
    </source>
</evidence>
<evidence type="ECO:0000313" key="1">
    <source>
        <dbReference type="EMBL" id="RKT56627.1"/>
    </source>
</evidence>
<protein>
    <submittedName>
        <fullName evidence="1">Uncharacterized protein</fullName>
    </submittedName>
</protein>
<dbReference type="AlphaFoldDB" id="A0A495W6C3"/>
<accession>A0A495W6C3</accession>
<proteinExistence type="predicted"/>
<name>A0A495W6C3_9PSEU</name>
<keyword evidence="2" id="KW-1185">Reference proteome</keyword>